<evidence type="ECO:0000313" key="2">
    <source>
        <dbReference type="EMBL" id="KAA6323963.1"/>
    </source>
</evidence>
<name>A0A5J4QTK0_9ZZZZ</name>
<dbReference type="AlphaFoldDB" id="A0A5J4QTK0"/>
<accession>A0A5J4QTK0</accession>
<dbReference type="EMBL" id="SNRY01002680">
    <property type="protein sequence ID" value="KAA6323960.1"/>
    <property type="molecule type" value="Genomic_DNA"/>
</dbReference>
<dbReference type="InterPro" id="IPR038475">
    <property type="entry name" value="RecG_C_sf"/>
</dbReference>
<gene>
    <name evidence="1" type="ORF">EZS27_026651</name>
    <name evidence="2" type="ORF">EZS27_026654</name>
</gene>
<evidence type="ECO:0000313" key="1">
    <source>
        <dbReference type="EMBL" id="KAA6323960.1"/>
    </source>
</evidence>
<reference evidence="2" key="1">
    <citation type="submission" date="2019-03" db="EMBL/GenBank/DDBJ databases">
        <title>Single cell metagenomics reveals metabolic interactions within the superorganism composed of flagellate Streblomastix strix and complex community of Bacteroidetes bacteria on its surface.</title>
        <authorList>
            <person name="Treitli S.C."/>
            <person name="Kolisko M."/>
            <person name="Husnik F."/>
            <person name="Keeling P."/>
            <person name="Hampl V."/>
        </authorList>
    </citation>
    <scope>NUCLEOTIDE SEQUENCE</scope>
    <source>
        <strain evidence="2">STM</strain>
    </source>
</reference>
<protein>
    <recommendedName>
        <fullName evidence="3">ATP-dependent DNA helicase RecG C-terminal domain-containing protein</fullName>
    </recommendedName>
</protein>
<sequence>MCIRVPESSQPHSFKGTYYDRNEDGDYKLANYLLTNLFLRKYDGHSENKVFPHLRIDDFVQEDFDFVRKRVALYDREHSWINMSNEDILHSAKMHLRDDRTGEEGYTLAAALMFGKGNALAMTCPNYKTDALCRKEDTDRYDDRDVVDCNLIQAYGRLMSFARKHTPDRFYLEGDRRISIRDIIFREAISNLLIHREFTYPYPATLTIYKETFVTENWNIPYMTGRITPENLKHILRIQPLPLFSDNWTGLMI</sequence>
<dbReference type="PANTHER" id="PTHR30595">
    <property type="entry name" value="GLPR-RELATED TRANSCRIPTIONAL REPRESSOR"/>
    <property type="match status" value="1"/>
</dbReference>
<dbReference type="EMBL" id="SNRY01002680">
    <property type="protein sequence ID" value="KAA6323963.1"/>
    <property type="molecule type" value="Genomic_DNA"/>
</dbReference>
<dbReference type="PANTHER" id="PTHR30595:SF6">
    <property type="entry name" value="SCHLAFEN ALBA-2 DOMAIN-CONTAINING PROTEIN"/>
    <property type="match status" value="1"/>
</dbReference>
<proteinExistence type="predicted"/>
<dbReference type="Gene3D" id="3.30.565.60">
    <property type="match status" value="1"/>
</dbReference>
<comment type="caution">
    <text evidence="2">The sequence shown here is derived from an EMBL/GenBank/DDBJ whole genome shotgun (WGS) entry which is preliminary data.</text>
</comment>
<organism evidence="2">
    <name type="scientific">termite gut metagenome</name>
    <dbReference type="NCBI Taxonomy" id="433724"/>
    <lineage>
        <taxon>unclassified sequences</taxon>
        <taxon>metagenomes</taxon>
        <taxon>organismal metagenomes</taxon>
    </lineage>
</organism>
<evidence type="ECO:0008006" key="3">
    <source>
        <dbReference type="Google" id="ProtNLM"/>
    </source>
</evidence>